<evidence type="ECO:0000256" key="3">
    <source>
        <dbReference type="ARBA" id="ARBA00022475"/>
    </source>
</evidence>
<name>A0A0W0YX19_LEGSP</name>
<keyword evidence="3" id="KW-1003">Cell membrane</keyword>
<dbReference type="NCBIfam" id="TIGR02532">
    <property type="entry name" value="IV_pilin_GFxxxE"/>
    <property type="match status" value="1"/>
</dbReference>
<dbReference type="InterPro" id="IPR012902">
    <property type="entry name" value="N_methyl_site"/>
</dbReference>
<comment type="similarity">
    <text evidence="9">Belongs to the GSP H family.</text>
</comment>
<feature type="transmembrane region" description="Helical" evidence="11">
    <location>
        <begin position="46"/>
        <end position="73"/>
    </location>
</feature>
<dbReference type="STRING" id="452.Lspi_2743"/>
<dbReference type="EMBL" id="LNYX01000034">
    <property type="protein sequence ID" value="KTD61123.1"/>
    <property type="molecule type" value="Genomic_DNA"/>
</dbReference>
<evidence type="ECO:0000256" key="9">
    <source>
        <dbReference type="ARBA" id="ARBA00025772"/>
    </source>
</evidence>
<evidence type="ECO:0000313" key="14">
    <source>
        <dbReference type="Proteomes" id="UP000054877"/>
    </source>
</evidence>
<dbReference type="Gene3D" id="3.55.40.10">
    <property type="entry name" value="minor pseudopilin epsh domain"/>
    <property type="match status" value="1"/>
</dbReference>
<evidence type="ECO:0000256" key="7">
    <source>
        <dbReference type="ARBA" id="ARBA00022989"/>
    </source>
</evidence>
<keyword evidence="5" id="KW-0997">Cell inner membrane</keyword>
<keyword evidence="8 11" id="KW-0472">Membrane</keyword>
<evidence type="ECO:0000256" key="4">
    <source>
        <dbReference type="ARBA" id="ARBA00022481"/>
    </source>
</evidence>
<dbReference type="GO" id="GO:0005886">
    <property type="term" value="C:plasma membrane"/>
    <property type="evidence" value="ECO:0007669"/>
    <property type="project" value="UniProtKB-SubCell"/>
</dbReference>
<dbReference type="InterPro" id="IPR022346">
    <property type="entry name" value="T2SS_GspH"/>
</dbReference>
<sequence>MLNSKWFALCELTRLLIRPGFLARLVRFLLPAPVFPGRFPGNRSRLASLVPGFTLVELLVTMSIFGLIVMFAIPSFRTMIMNNELAATSDKLVNSLHYARNAALSQAMRIKICPVGAGGTNCGGDWGAGWIVITQPSTGAATLLQTSQMSADGPDVGSTAAEVTFDSHGLATTQSNFTICDSRGGADARSVEVLATGFIQSGSVPGQAVWDNSALVCP</sequence>
<evidence type="ECO:0000256" key="1">
    <source>
        <dbReference type="ARBA" id="ARBA00004377"/>
    </source>
</evidence>
<accession>A0A0W0YX19</accession>
<evidence type="ECO:0000256" key="11">
    <source>
        <dbReference type="SAM" id="Phobius"/>
    </source>
</evidence>
<keyword evidence="6 11" id="KW-0812">Transmembrane</keyword>
<comment type="subcellular location">
    <subcellularLocation>
        <location evidence="1">Cell inner membrane</location>
        <topology evidence="1">Single-pass membrane protein</topology>
    </subcellularLocation>
</comment>
<dbReference type="AlphaFoldDB" id="A0A0W0YX19"/>
<dbReference type="RefSeq" id="WP_231950471.1">
    <property type="nucleotide sequence ID" value="NZ_CAAAII010000012.1"/>
</dbReference>
<evidence type="ECO:0000256" key="2">
    <source>
        <dbReference type="ARBA" id="ARBA00021549"/>
    </source>
</evidence>
<keyword evidence="7 11" id="KW-1133">Transmembrane helix</keyword>
<dbReference type="PATRIC" id="fig|452.5.peg.3036"/>
<comment type="caution">
    <text evidence="13">The sequence shown here is derived from an EMBL/GenBank/DDBJ whole genome shotgun (WGS) entry which is preliminary data.</text>
</comment>
<dbReference type="GO" id="GO:0015628">
    <property type="term" value="P:protein secretion by the type II secretion system"/>
    <property type="evidence" value="ECO:0007669"/>
    <property type="project" value="InterPro"/>
</dbReference>
<dbReference type="InterPro" id="IPR045584">
    <property type="entry name" value="Pilin-like"/>
</dbReference>
<gene>
    <name evidence="13" type="ORF">Lspi_2743</name>
</gene>
<dbReference type="GO" id="GO:0015627">
    <property type="term" value="C:type II protein secretion system complex"/>
    <property type="evidence" value="ECO:0007669"/>
    <property type="project" value="InterPro"/>
</dbReference>
<dbReference type="Pfam" id="PF12019">
    <property type="entry name" value="GspH"/>
    <property type="match status" value="1"/>
</dbReference>
<evidence type="ECO:0000256" key="8">
    <source>
        <dbReference type="ARBA" id="ARBA00023136"/>
    </source>
</evidence>
<evidence type="ECO:0000256" key="6">
    <source>
        <dbReference type="ARBA" id="ARBA00022692"/>
    </source>
</evidence>
<organism evidence="13 14">
    <name type="scientific">Legionella spiritensis</name>
    <dbReference type="NCBI Taxonomy" id="452"/>
    <lineage>
        <taxon>Bacteria</taxon>
        <taxon>Pseudomonadati</taxon>
        <taxon>Pseudomonadota</taxon>
        <taxon>Gammaproteobacteria</taxon>
        <taxon>Legionellales</taxon>
        <taxon>Legionellaceae</taxon>
        <taxon>Legionella</taxon>
    </lineage>
</organism>
<keyword evidence="14" id="KW-1185">Reference proteome</keyword>
<proteinExistence type="inferred from homology"/>
<feature type="domain" description="General secretion pathway GspH" evidence="12">
    <location>
        <begin position="90"/>
        <end position="197"/>
    </location>
</feature>
<evidence type="ECO:0000259" key="12">
    <source>
        <dbReference type="Pfam" id="PF12019"/>
    </source>
</evidence>
<keyword evidence="4" id="KW-0488">Methylation</keyword>
<evidence type="ECO:0000256" key="5">
    <source>
        <dbReference type="ARBA" id="ARBA00022519"/>
    </source>
</evidence>
<dbReference type="Pfam" id="PF07963">
    <property type="entry name" value="N_methyl"/>
    <property type="match status" value="1"/>
</dbReference>
<protein>
    <recommendedName>
        <fullName evidence="2">Type II secretion system protein H</fullName>
    </recommendedName>
    <alternativeName>
        <fullName evidence="10">General secretion pathway protein H</fullName>
    </alternativeName>
</protein>
<dbReference type="Proteomes" id="UP000054877">
    <property type="component" value="Unassembled WGS sequence"/>
</dbReference>
<evidence type="ECO:0000256" key="10">
    <source>
        <dbReference type="ARBA" id="ARBA00030775"/>
    </source>
</evidence>
<dbReference type="SUPFAM" id="SSF54523">
    <property type="entry name" value="Pili subunits"/>
    <property type="match status" value="1"/>
</dbReference>
<reference evidence="13 14" key="1">
    <citation type="submission" date="2015-11" db="EMBL/GenBank/DDBJ databases">
        <title>Genomic analysis of 38 Legionella species identifies large and diverse effector repertoires.</title>
        <authorList>
            <person name="Burstein D."/>
            <person name="Amaro F."/>
            <person name="Zusman T."/>
            <person name="Lifshitz Z."/>
            <person name="Cohen O."/>
            <person name="Gilbert J.A."/>
            <person name="Pupko T."/>
            <person name="Shuman H.A."/>
            <person name="Segal G."/>
        </authorList>
    </citation>
    <scope>NUCLEOTIDE SEQUENCE [LARGE SCALE GENOMIC DNA]</scope>
    <source>
        <strain evidence="13 14">Mt.St.Helens-9</strain>
    </source>
</reference>
<evidence type="ECO:0000313" key="13">
    <source>
        <dbReference type="EMBL" id="KTD61123.1"/>
    </source>
</evidence>